<name>A0A9J5ZTX5_SOLCO</name>
<organism evidence="1 2">
    <name type="scientific">Solanum commersonii</name>
    <name type="common">Commerson's wild potato</name>
    <name type="synonym">Commerson's nightshade</name>
    <dbReference type="NCBI Taxonomy" id="4109"/>
    <lineage>
        <taxon>Eukaryota</taxon>
        <taxon>Viridiplantae</taxon>
        <taxon>Streptophyta</taxon>
        <taxon>Embryophyta</taxon>
        <taxon>Tracheophyta</taxon>
        <taxon>Spermatophyta</taxon>
        <taxon>Magnoliopsida</taxon>
        <taxon>eudicotyledons</taxon>
        <taxon>Gunneridae</taxon>
        <taxon>Pentapetalae</taxon>
        <taxon>asterids</taxon>
        <taxon>lamiids</taxon>
        <taxon>Solanales</taxon>
        <taxon>Solanaceae</taxon>
        <taxon>Solanoideae</taxon>
        <taxon>Solaneae</taxon>
        <taxon>Solanum</taxon>
    </lineage>
</organism>
<reference evidence="1 2" key="1">
    <citation type="submission" date="2020-09" db="EMBL/GenBank/DDBJ databases">
        <title>De no assembly of potato wild relative species, Solanum commersonii.</title>
        <authorList>
            <person name="Cho K."/>
        </authorList>
    </citation>
    <scope>NUCLEOTIDE SEQUENCE [LARGE SCALE GENOMIC DNA]</scope>
    <source>
        <strain evidence="1">LZ3.2</strain>
        <tissue evidence="1">Leaf</tissue>
    </source>
</reference>
<evidence type="ECO:0000313" key="1">
    <source>
        <dbReference type="EMBL" id="KAG5615431.1"/>
    </source>
</evidence>
<comment type="caution">
    <text evidence="1">The sequence shown here is derived from an EMBL/GenBank/DDBJ whole genome shotgun (WGS) entry which is preliminary data.</text>
</comment>
<dbReference type="AlphaFoldDB" id="A0A9J5ZTX5"/>
<protein>
    <submittedName>
        <fullName evidence="1">Uncharacterized protein</fullName>
    </submittedName>
</protein>
<proteinExistence type="predicted"/>
<gene>
    <name evidence="1" type="ORF">H5410_015255</name>
</gene>
<evidence type="ECO:0000313" key="2">
    <source>
        <dbReference type="Proteomes" id="UP000824120"/>
    </source>
</evidence>
<keyword evidence="2" id="KW-1185">Reference proteome</keyword>
<accession>A0A9J5ZTX5</accession>
<dbReference type="Proteomes" id="UP000824120">
    <property type="component" value="Chromosome 3"/>
</dbReference>
<sequence>MEESWHSHSFTVERCGRYFETKIWTSLKILRFSWRYLEIHRAPIEDEINGINIYVEGLYLC</sequence>
<dbReference type="EMBL" id="JACXVP010000003">
    <property type="protein sequence ID" value="KAG5615431.1"/>
    <property type="molecule type" value="Genomic_DNA"/>
</dbReference>